<feature type="region of interest" description="Disordered" evidence="1">
    <location>
        <begin position="65"/>
        <end position="85"/>
    </location>
</feature>
<keyword evidence="2" id="KW-0812">Transmembrane</keyword>
<protein>
    <recommendedName>
        <fullName evidence="3">PH domain-containing protein</fullName>
    </recommendedName>
</protein>
<dbReference type="Proteomes" id="UP000001064">
    <property type="component" value="Unassembled WGS sequence"/>
</dbReference>
<evidence type="ECO:0000313" key="4">
    <source>
        <dbReference type="EMBL" id="EGC39507.1"/>
    </source>
</evidence>
<evidence type="ECO:0000256" key="1">
    <source>
        <dbReference type="SAM" id="MobiDB-lite"/>
    </source>
</evidence>
<dbReference type="eggNOG" id="ENOG502RHX1">
    <property type="taxonomic scope" value="Eukaryota"/>
</dbReference>
<gene>
    <name evidence="4" type="ORF">DICPUDRAFT_147724</name>
</gene>
<evidence type="ECO:0000313" key="5">
    <source>
        <dbReference type="Proteomes" id="UP000001064"/>
    </source>
</evidence>
<dbReference type="InParanoid" id="F0Z984"/>
<keyword evidence="2" id="KW-0472">Membrane</keyword>
<feature type="compositionally biased region" description="Low complexity" evidence="1">
    <location>
        <begin position="75"/>
        <end position="85"/>
    </location>
</feature>
<dbReference type="AlphaFoldDB" id="F0Z984"/>
<name>F0Z984_DICPU</name>
<dbReference type="InterPro" id="IPR001849">
    <property type="entry name" value="PH_domain"/>
</dbReference>
<dbReference type="KEGG" id="dpp:DICPUDRAFT_147724"/>
<accession>F0Z984</accession>
<dbReference type="OrthoDB" id="10560881at2759"/>
<feature type="transmembrane region" description="Helical" evidence="2">
    <location>
        <begin position="196"/>
        <end position="215"/>
    </location>
</feature>
<dbReference type="FunCoup" id="F0Z984">
    <property type="interactions" value="937"/>
</dbReference>
<dbReference type="PROSITE" id="PS50003">
    <property type="entry name" value="PH_DOMAIN"/>
    <property type="match status" value="1"/>
</dbReference>
<dbReference type="InterPro" id="IPR011993">
    <property type="entry name" value="PH-like_dom_sf"/>
</dbReference>
<dbReference type="VEuPathDB" id="AmoebaDB:DICPUDRAFT_147724"/>
<evidence type="ECO:0000256" key="2">
    <source>
        <dbReference type="SAM" id="Phobius"/>
    </source>
</evidence>
<keyword evidence="2" id="KW-1133">Transmembrane helix</keyword>
<dbReference type="EMBL" id="GL870956">
    <property type="protein sequence ID" value="EGC39507.1"/>
    <property type="molecule type" value="Genomic_DNA"/>
</dbReference>
<proteinExistence type="predicted"/>
<feature type="domain" description="PH" evidence="3">
    <location>
        <begin position="1"/>
        <end position="156"/>
    </location>
</feature>
<dbReference type="RefSeq" id="XP_003283954.1">
    <property type="nucleotide sequence ID" value="XM_003283906.1"/>
</dbReference>
<evidence type="ECO:0000259" key="3">
    <source>
        <dbReference type="PROSITE" id="PS50003"/>
    </source>
</evidence>
<reference evidence="5" key="1">
    <citation type="journal article" date="2011" name="Genome Biol.">
        <title>Comparative genomics of the social amoebae Dictyostelium discoideum and Dictyostelium purpureum.</title>
        <authorList>
            <consortium name="US DOE Joint Genome Institute (JGI-PGF)"/>
            <person name="Sucgang R."/>
            <person name="Kuo A."/>
            <person name="Tian X."/>
            <person name="Salerno W."/>
            <person name="Parikh A."/>
            <person name="Feasley C.L."/>
            <person name="Dalin E."/>
            <person name="Tu H."/>
            <person name="Huang E."/>
            <person name="Barry K."/>
            <person name="Lindquist E."/>
            <person name="Shapiro H."/>
            <person name="Bruce D."/>
            <person name="Schmutz J."/>
            <person name="Salamov A."/>
            <person name="Fey P."/>
            <person name="Gaudet P."/>
            <person name="Anjard C."/>
            <person name="Babu M.M."/>
            <person name="Basu S."/>
            <person name="Bushmanova Y."/>
            <person name="van der Wel H."/>
            <person name="Katoh-Kurasawa M."/>
            <person name="Dinh C."/>
            <person name="Coutinho P.M."/>
            <person name="Saito T."/>
            <person name="Elias M."/>
            <person name="Schaap P."/>
            <person name="Kay R.R."/>
            <person name="Henrissat B."/>
            <person name="Eichinger L."/>
            <person name="Rivero F."/>
            <person name="Putnam N.H."/>
            <person name="West C.M."/>
            <person name="Loomis W.F."/>
            <person name="Chisholm R.L."/>
            <person name="Shaulsky G."/>
            <person name="Strassmann J.E."/>
            <person name="Queller D.C."/>
            <person name="Kuspa A."/>
            <person name="Grigoriev I.V."/>
        </authorList>
    </citation>
    <scope>NUCLEOTIDE SEQUENCE [LARGE SCALE GENOMIC DNA]</scope>
    <source>
        <strain evidence="5">QSDP1</strain>
    </source>
</reference>
<keyword evidence="5" id="KW-1185">Reference proteome</keyword>
<organism evidence="4 5">
    <name type="scientific">Dictyostelium purpureum</name>
    <name type="common">Slime mold</name>
    <dbReference type="NCBI Taxonomy" id="5786"/>
    <lineage>
        <taxon>Eukaryota</taxon>
        <taxon>Amoebozoa</taxon>
        <taxon>Evosea</taxon>
        <taxon>Eumycetozoa</taxon>
        <taxon>Dictyostelia</taxon>
        <taxon>Dictyosteliales</taxon>
        <taxon>Dictyosteliaceae</taxon>
        <taxon>Dictyostelium</taxon>
    </lineage>
</organism>
<dbReference type="Gene3D" id="2.30.29.30">
    <property type="entry name" value="Pleckstrin-homology domain (PH domain)/Phosphotyrosine-binding domain (PTB)"/>
    <property type="match status" value="1"/>
</dbReference>
<feature type="transmembrane region" description="Helical" evidence="2">
    <location>
        <begin position="310"/>
        <end position="330"/>
    </location>
</feature>
<dbReference type="SUPFAM" id="SSF50729">
    <property type="entry name" value="PH domain-like"/>
    <property type="match status" value="1"/>
</dbReference>
<sequence length="332" mass="38156">MFDEILFLNVQRSIGSDTSNWELKYVKIDSTKIYFYDNEDSGEPTNQFNLSDIILLEEDDNINDSNNNYKKSHRNNSNNIESINNNNETSISIDSINNYNERTIELDSSISFTKNNESQILLKFKEKLGSSNEWSIEMQSEEQLSNWLKAIHNKQTPTPSNTAYSSYKGSSYYEDSDSCSCSFSSVKFKAITSTAFVVYTIVLAVLFAVLWIYFVEPIIGVDEMKTSCLINSNSWSWRSKGIYVLKISVTYEVENGEVLTNTMDQFCYGSFCPLTVNDKYPKGDNKTCYYDKNDTSYVYFSIGPMVRYRLSVTLGLCGSMFGIWLIWVIIYK</sequence>
<dbReference type="GeneID" id="10509890"/>